<sequence length="77" mass="8749">MHIHYAELRGPGQWQRLSEYADLLRQLPGFLGAELLQSPEQPGLALLASRWQQRPTLPPLPGAKAWSFEVCARWEPS</sequence>
<gene>
    <name evidence="2" type="ORF">ACFP81_08300</name>
</gene>
<dbReference type="GO" id="GO:0004497">
    <property type="term" value="F:monooxygenase activity"/>
    <property type="evidence" value="ECO:0007669"/>
    <property type="project" value="UniProtKB-KW"/>
</dbReference>
<keyword evidence="2" id="KW-0560">Oxidoreductase</keyword>
<dbReference type="Gene3D" id="3.30.70.100">
    <property type="match status" value="1"/>
</dbReference>
<reference evidence="3" key="1">
    <citation type="journal article" date="2019" name="Int. J. Syst. Evol. Microbiol.">
        <title>The Global Catalogue of Microorganisms (GCM) 10K type strain sequencing project: providing services to taxonomists for standard genome sequencing and annotation.</title>
        <authorList>
            <consortium name="The Broad Institute Genomics Platform"/>
            <consortium name="The Broad Institute Genome Sequencing Center for Infectious Disease"/>
            <person name="Wu L."/>
            <person name="Ma J."/>
        </authorList>
    </citation>
    <scope>NUCLEOTIDE SEQUENCE [LARGE SCALE GENOMIC DNA]</scope>
    <source>
        <strain evidence="3">CGMCC 1.15772</strain>
    </source>
</reference>
<dbReference type="RefSeq" id="WP_380083021.1">
    <property type="nucleotide sequence ID" value="NZ_JBHSWD010000001.1"/>
</dbReference>
<name>A0ABW1YCH5_9DEIO</name>
<organism evidence="2 3">
    <name type="scientific">Deinococcus lacus</name>
    <dbReference type="NCBI Taxonomy" id="392561"/>
    <lineage>
        <taxon>Bacteria</taxon>
        <taxon>Thermotogati</taxon>
        <taxon>Deinococcota</taxon>
        <taxon>Deinococci</taxon>
        <taxon>Deinococcales</taxon>
        <taxon>Deinococcaceae</taxon>
        <taxon>Deinococcus</taxon>
    </lineage>
</organism>
<dbReference type="SUPFAM" id="SSF54909">
    <property type="entry name" value="Dimeric alpha+beta barrel"/>
    <property type="match status" value="1"/>
</dbReference>
<dbReference type="EMBL" id="JBHSWD010000001">
    <property type="protein sequence ID" value="MFC6592005.1"/>
    <property type="molecule type" value="Genomic_DNA"/>
</dbReference>
<dbReference type="Proteomes" id="UP001596297">
    <property type="component" value="Unassembled WGS sequence"/>
</dbReference>
<proteinExistence type="predicted"/>
<dbReference type="InterPro" id="IPR007138">
    <property type="entry name" value="ABM_dom"/>
</dbReference>
<evidence type="ECO:0000313" key="3">
    <source>
        <dbReference type="Proteomes" id="UP001596297"/>
    </source>
</evidence>
<evidence type="ECO:0000313" key="2">
    <source>
        <dbReference type="EMBL" id="MFC6592005.1"/>
    </source>
</evidence>
<comment type="caution">
    <text evidence="2">The sequence shown here is derived from an EMBL/GenBank/DDBJ whole genome shotgun (WGS) entry which is preliminary data.</text>
</comment>
<dbReference type="Pfam" id="PF03992">
    <property type="entry name" value="ABM"/>
    <property type="match status" value="1"/>
</dbReference>
<keyword evidence="3" id="KW-1185">Reference proteome</keyword>
<dbReference type="InterPro" id="IPR011008">
    <property type="entry name" value="Dimeric_a/b-barrel"/>
</dbReference>
<accession>A0ABW1YCH5</accession>
<keyword evidence="2" id="KW-0503">Monooxygenase</keyword>
<dbReference type="EC" id="1.14.-.-" evidence="2"/>
<feature type="domain" description="ABM" evidence="1">
    <location>
        <begin position="15"/>
        <end position="53"/>
    </location>
</feature>
<evidence type="ECO:0000259" key="1">
    <source>
        <dbReference type="Pfam" id="PF03992"/>
    </source>
</evidence>
<protein>
    <submittedName>
        <fullName evidence="2">Antibiotic biosynthesis monooxygenase family protein</fullName>
        <ecNumber evidence="2">1.14.-.-</ecNumber>
    </submittedName>
</protein>